<dbReference type="AlphaFoldDB" id="A0A1Q4I201"/>
<accession>A0A1Q4I201</accession>
<name>A0A1Q4I201_9MYCO</name>
<comment type="caution">
    <text evidence="1">The sequence shown here is derived from an EMBL/GenBank/DDBJ whole genome shotgun (WGS) entry which is preliminary data.</text>
</comment>
<proteinExistence type="predicted"/>
<gene>
    <name evidence="1" type="ORF">BRW65_00405</name>
</gene>
<evidence type="ECO:0000313" key="2">
    <source>
        <dbReference type="Proteomes" id="UP000186438"/>
    </source>
</evidence>
<organism evidence="1 2">
    <name type="scientific">Mycobacterium paraffinicum</name>
    <dbReference type="NCBI Taxonomy" id="53378"/>
    <lineage>
        <taxon>Bacteria</taxon>
        <taxon>Bacillati</taxon>
        <taxon>Actinomycetota</taxon>
        <taxon>Actinomycetes</taxon>
        <taxon>Mycobacteriales</taxon>
        <taxon>Mycobacteriaceae</taxon>
        <taxon>Mycobacterium</taxon>
    </lineage>
</organism>
<reference evidence="1 2" key="1">
    <citation type="submission" date="2016-11" db="EMBL/GenBank/DDBJ databases">
        <title>Genome sequences of unsequenced Mycobacteria.</title>
        <authorList>
            <person name="Greninger A.L."/>
            <person name="Fang F."/>
            <person name="Jerome K.R."/>
        </authorList>
    </citation>
    <scope>NUCLEOTIDE SEQUENCE [LARGE SCALE GENOMIC DNA]</scope>
    <source>
        <strain evidence="1 2">M11</strain>
    </source>
</reference>
<dbReference type="Proteomes" id="UP000186438">
    <property type="component" value="Unassembled WGS sequence"/>
</dbReference>
<dbReference type="EMBL" id="MPNT01000001">
    <property type="protein sequence ID" value="OJZ75963.1"/>
    <property type="molecule type" value="Genomic_DNA"/>
</dbReference>
<keyword evidence="2" id="KW-1185">Reference proteome</keyword>
<protein>
    <submittedName>
        <fullName evidence="1">Uncharacterized protein</fullName>
    </submittedName>
</protein>
<sequence>MRPKQPWDAAKRAWEVAPPAISSGVQQPTGPPPAGQLGMLIGMQLTEVVETANASSNAKNTLFPLVIAEKRTPERGSA</sequence>
<dbReference type="STRING" id="53378.BRW65_00405"/>
<evidence type="ECO:0000313" key="1">
    <source>
        <dbReference type="EMBL" id="OJZ75963.1"/>
    </source>
</evidence>